<dbReference type="FunFam" id="3.40.309.10:FF:000004">
    <property type="entry name" value="Succinate-semialdehyde dehydrogenase I"/>
    <property type="match status" value="1"/>
</dbReference>
<dbReference type="EMBL" id="AP024601">
    <property type="protein sequence ID" value="BCU81438.1"/>
    <property type="molecule type" value="Genomic_DNA"/>
</dbReference>
<dbReference type="InterPro" id="IPR050740">
    <property type="entry name" value="Aldehyde_DH_Superfamily"/>
</dbReference>
<dbReference type="SUPFAM" id="SSF53720">
    <property type="entry name" value="ALDH-like"/>
    <property type="match status" value="1"/>
</dbReference>
<gene>
    <name evidence="4" type="primary">gadD</name>
    <name evidence="4" type="ORF">JIR001_12210</name>
</gene>
<dbReference type="CDD" id="cd07103">
    <property type="entry name" value="ALDH_F5_SSADH_GabD"/>
    <property type="match status" value="1"/>
</dbReference>
<dbReference type="FunFam" id="3.40.605.10:FF:000005">
    <property type="entry name" value="Succinate-semialdehyde dehydrogenase I"/>
    <property type="match status" value="1"/>
</dbReference>
<organism evidence="4 5">
    <name type="scientific">Polycladomyces abyssicola</name>
    <dbReference type="NCBI Taxonomy" id="1125966"/>
    <lineage>
        <taxon>Bacteria</taxon>
        <taxon>Bacillati</taxon>
        <taxon>Bacillota</taxon>
        <taxon>Bacilli</taxon>
        <taxon>Bacillales</taxon>
        <taxon>Thermoactinomycetaceae</taxon>
        <taxon>Polycladomyces</taxon>
    </lineage>
</organism>
<dbReference type="AlphaFoldDB" id="A0A8D5ZNJ8"/>
<dbReference type="Proteomes" id="UP000677436">
    <property type="component" value="Chromosome"/>
</dbReference>
<feature type="domain" description="Aldehyde dehydrogenase" evidence="3">
    <location>
        <begin position="12"/>
        <end position="476"/>
    </location>
</feature>
<reference evidence="4" key="2">
    <citation type="journal article" date="2021" name="Microbiol. Resour. Announc.">
        <title>Complete Genome Sequence of Polycladomyces abyssicola JIR-001T, Isolated from Hemipelagic Sediment in Deep Seawater.</title>
        <authorList>
            <person name="Tsubouchi T."/>
            <person name="Kaneko Y."/>
        </authorList>
    </citation>
    <scope>NUCLEOTIDE SEQUENCE</scope>
    <source>
        <strain evidence="4">JIR-001</strain>
    </source>
</reference>
<dbReference type="GO" id="GO:0004777">
    <property type="term" value="F:succinate-semialdehyde dehydrogenase (NAD+) activity"/>
    <property type="evidence" value="ECO:0007669"/>
    <property type="project" value="TreeGrafter"/>
</dbReference>
<dbReference type="Gene3D" id="3.40.605.10">
    <property type="entry name" value="Aldehyde Dehydrogenase, Chain A, domain 1"/>
    <property type="match status" value="1"/>
</dbReference>
<dbReference type="PANTHER" id="PTHR43353:SF5">
    <property type="entry name" value="SUCCINATE-SEMIALDEHYDE DEHYDROGENASE, MITOCHONDRIAL"/>
    <property type="match status" value="1"/>
</dbReference>
<dbReference type="KEGG" id="pabs:JIR001_12210"/>
<evidence type="ECO:0000256" key="1">
    <source>
        <dbReference type="ARBA" id="ARBA00009986"/>
    </source>
</evidence>
<name>A0A8D5ZNJ8_9BACL</name>
<dbReference type="InterPro" id="IPR010102">
    <property type="entry name" value="Succ_semiAld_DH"/>
</dbReference>
<dbReference type="InterPro" id="IPR016160">
    <property type="entry name" value="Ald_DH_CS_CYS"/>
</dbReference>
<reference evidence="4" key="1">
    <citation type="journal article" date="2013" name="Int. J. Syst. Evol. Microbiol.">
        <title>Polycladomyces abyssicola gen. nov., sp. nov., a thermophilic filamentous bacterium isolated from hemipelagic sediment.</title>
        <authorList>
            <person name="Tsubouchi T."/>
            <person name="Shimane Y."/>
            <person name="Mori K."/>
            <person name="Usui K."/>
            <person name="Hiraki T."/>
            <person name="Tame A."/>
            <person name="Uematsu K."/>
            <person name="Maruyama T."/>
            <person name="Hatada Y."/>
        </authorList>
    </citation>
    <scope>NUCLEOTIDE SEQUENCE</scope>
    <source>
        <strain evidence="4">JIR-001</strain>
    </source>
</reference>
<dbReference type="PROSITE" id="PS00070">
    <property type="entry name" value="ALDEHYDE_DEHYDR_CYS"/>
    <property type="match status" value="1"/>
</dbReference>
<dbReference type="Gene3D" id="3.40.309.10">
    <property type="entry name" value="Aldehyde Dehydrogenase, Chain A, domain 2"/>
    <property type="match status" value="1"/>
</dbReference>
<evidence type="ECO:0000313" key="4">
    <source>
        <dbReference type="EMBL" id="BCU81438.1"/>
    </source>
</evidence>
<evidence type="ECO:0000313" key="5">
    <source>
        <dbReference type="Proteomes" id="UP000677436"/>
    </source>
</evidence>
<comment type="similarity">
    <text evidence="1">Belongs to the aldehyde dehydrogenase family.</text>
</comment>
<evidence type="ECO:0000256" key="2">
    <source>
        <dbReference type="ARBA" id="ARBA00023002"/>
    </source>
</evidence>
<keyword evidence="5" id="KW-1185">Reference proteome</keyword>
<dbReference type="PANTHER" id="PTHR43353">
    <property type="entry name" value="SUCCINATE-SEMIALDEHYDE DEHYDROGENASE, MITOCHONDRIAL"/>
    <property type="match status" value="1"/>
</dbReference>
<dbReference type="GO" id="GO:0009450">
    <property type="term" value="P:gamma-aminobutyric acid catabolic process"/>
    <property type="evidence" value="ECO:0007669"/>
    <property type="project" value="InterPro"/>
</dbReference>
<dbReference type="InterPro" id="IPR016162">
    <property type="entry name" value="Ald_DH_N"/>
</dbReference>
<dbReference type="Pfam" id="PF00171">
    <property type="entry name" value="Aldedh"/>
    <property type="match status" value="1"/>
</dbReference>
<accession>A0A8D5ZNJ8</accession>
<dbReference type="NCBIfam" id="TIGR01780">
    <property type="entry name" value="SSADH"/>
    <property type="match status" value="1"/>
</dbReference>
<keyword evidence="2" id="KW-0560">Oxidoreductase</keyword>
<dbReference type="InterPro" id="IPR016163">
    <property type="entry name" value="Ald_DH_C"/>
</dbReference>
<dbReference type="InterPro" id="IPR016161">
    <property type="entry name" value="Ald_DH/histidinol_DH"/>
</dbReference>
<sequence>MKQYQLFIDGKWVKSENSASYEVTNPATGEVVGTAADATANDVKKAIDAAYRAYPGWAALTARERGDILHKAYQLMRENEEELARCMTMEQGKPLPEALGEVRYAADFVLWYAEEGKRIYGDTIPASAPNKRIWVLKQPVGVVAAITPWNFPAAMITRKVAPALAAGCTAVVKPAGQTPLTACRLAEIFAEAGLPEGVFNLVTGKNPRMIGDVLLEDTRVRKLTFTGSTEVGKILMKKASDTVKRVSLELGGHAPFIVFDDADLTAAVREVIASKFRNAGQTCVCTNRIYVHWSIQEQFAKEMARQVQQLKVGNGLQEGVNIGPLIDEYALKKVERHVEDALEKGARLITGGKRFTGPGAEGGHFYEPTVLLGTTADMLVEQEETFGPVAPIQAFETEEEAVEKANATEYGLAAYLYTKDLSRAIRVSEKLEYGIVGINDGIPSTAQAPFGGFKESGLGREGGRYGIEEFLETKYVSVKLD</sequence>
<proteinExistence type="inferred from homology"/>
<evidence type="ECO:0000259" key="3">
    <source>
        <dbReference type="Pfam" id="PF00171"/>
    </source>
</evidence>
<dbReference type="InterPro" id="IPR015590">
    <property type="entry name" value="Aldehyde_DH_dom"/>
</dbReference>
<protein>
    <submittedName>
        <fullName evidence="4">NAD-dependent succinate-semialdehyde dehydrogenase</fullName>
    </submittedName>
</protein>
<dbReference type="RefSeq" id="WP_212774669.1">
    <property type="nucleotide sequence ID" value="NZ_AP024601.1"/>
</dbReference>
<dbReference type="FunFam" id="3.40.605.10:FF:000026">
    <property type="entry name" value="Aldehyde dehydrogenase, putative"/>
    <property type="match status" value="1"/>
</dbReference>